<sequence>MARTKQTASQSTGGHLRGAQLSKIRTKAASTLNDYAGEKIIIAPGSSVRGIGFFPFQVYILASAASLISDHEFPVNLRKYIAFNRAAVRFNENCDWRPEIFTRPQASLLDCINHHEHEKQHRKSLGKGPLLLNRKELLVVDDVDWQTKGLLSVRYTAQLLGRDGSERDFENHANDRPRWQDEEQELTLPDLRQDLRVQHHPNANHLAESFLQFVWNDEGHEWALSSLMERNVALGWPDQPGLLESNTLPDKPVAKQITRGYLRRDKRPRTQDGDEDEEDDYDQFSSYHEWEDIITYGERCDPDTKMPKSLAYSMKRVSPSSSSSIQAPVQNIELDSVKTHEVIDSVESTCVDCSHVSHATSNTKFSFTLYVIGQAMESPQRWFPLLNVKLMRNVPWELHVYVVPDLAAALAHDDLEIATRPSSGRLPSSYAGPPEQLQSRIFLFIDENMQLESGPKIVTRDATTTDSELEVLYAGGWENAAQMIFTYIVTCAETPTIMALSSTDDPPSITASISLPAAHLGPGDCRAPEEMHLRLTLTLEPAAERSITINTRNTILTPNNFLWDSFLGIVDVETNEEIILPPMPAYWDTPQHLSVEQLQNLSFPFSATSPTRREILTLRPGKETSRAIIFKNSRFLNRYRSRLVEGKRYKVVLKPGQMAQRWIWGDLEHSAGSLGANAVSILDAGEIAEFTFDASRLPATSFAMPHCHIDG</sequence>
<keyword evidence="3" id="KW-1185">Reference proteome</keyword>
<evidence type="ECO:0000313" key="3">
    <source>
        <dbReference type="Proteomes" id="UP001341245"/>
    </source>
</evidence>
<gene>
    <name evidence="2" type="ORF">QM012_005120</name>
</gene>
<evidence type="ECO:0000313" key="2">
    <source>
        <dbReference type="EMBL" id="KAK5999714.1"/>
    </source>
</evidence>
<proteinExistence type="predicted"/>
<comment type="caution">
    <text evidence="2">The sequence shown here is derived from an EMBL/GenBank/DDBJ whole genome shotgun (WGS) entry which is preliminary data.</text>
</comment>
<dbReference type="EMBL" id="JASGXD010000021">
    <property type="protein sequence ID" value="KAK5999714.1"/>
    <property type="molecule type" value="Genomic_DNA"/>
</dbReference>
<protein>
    <submittedName>
        <fullName evidence="2">Uncharacterized protein</fullName>
    </submittedName>
</protein>
<name>A0ABR0T5V5_AURPU</name>
<feature type="region of interest" description="Disordered" evidence="1">
    <location>
        <begin position="253"/>
        <end position="282"/>
    </location>
</feature>
<feature type="compositionally biased region" description="Acidic residues" evidence="1">
    <location>
        <begin position="273"/>
        <end position="282"/>
    </location>
</feature>
<reference evidence="2 3" key="1">
    <citation type="submission" date="2023-11" db="EMBL/GenBank/DDBJ databases">
        <title>Draft genome sequence and annotation of the polyextremotolerant black yeast-like fungus Aureobasidium pullulans NRRL 62042.</title>
        <authorList>
            <person name="Dielentheis-Frenken M.R.E."/>
            <person name="Wibberg D."/>
            <person name="Blank L.M."/>
            <person name="Tiso T."/>
        </authorList>
    </citation>
    <scope>NUCLEOTIDE SEQUENCE [LARGE SCALE GENOMIC DNA]</scope>
    <source>
        <strain evidence="2 3">NRRL 62042</strain>
    </source>
</reference>
<evidence type="ECO:0000256" key="1">
    <source>
        <dbReference type="SAM" id="MobiDB-lite"/>
    </source>
</evidence>
<accession>A0ABR0T5V5</accession>
<organism evidence="2 3">
    <name type="scientific">Aureobasidium pullulans</name>
    <name type="common">Black yeast</name>
    <name type="synonym">Pullularia pullulans</name>
    <dbReference type="NCBI Taxonomy" id="5580"/>
    <lineage>
        <taxon>Eukaryota</taxon>
        <taxon>Fungi</taxon>
        <taxon>Dikarya</taxon>
        <taxon>Ascomycota</taxon>
        <taxon>Pezizomycotina</taxon>
        <taxon>Dothideomycetes</taxon>
        <taxon>Dothideomycetidae</taxon>
        <taxon>Dothideales</taxon>
        <taxon>Saccotheciaceae</taxon>
        <taxon>Aureobasidium</taxon>
    </lineage>
</organism>
<dbReference type="Proteomes" id="UP001341245">
    <property type="component" value="Unassembled WGS sequence"/>
</dbReference>